<dbReference type="Proteomes" id="UP001642487">
    <property type="component" value="Chromosome 1"/>
</dbReference>
<dbReference type="EMBL" id="OZ021735">
    <property type="protein sequence ID" value="CAK9310473.1"/>
    <property type="molecule type" value="Genomic_DNA"/>
</dbReference>
<accession>A0ABP0XQN0</accession>
<keyword evidence="2" id="KW-1185">Reference proteome</keyword>
<gene>
    <name evidence="1" type="ORF">CITCOLO1_LOCUS2100</name>
</gene>
<name>A0ABP0XQN0_9ROSI</name>
<organism evidence="1 2">
    <name type="scientific">Citrullus colocynthis</name>
    <name type="common">colocynth</name>
    <dbReference type="NCBI Taxonomy" id="252529"/>
    <lineage>
        <taxon>Eukaryota</taxon>
        <taxon>Viridiplantae</taxon>
        <taxon>Streptophyta</taxon>
        <taxon>Embryophyta</taxon>
        <taxon>Tracheophyta</taxon>
        <taxon>Spermatophyta</taxon>
        <taxon>Magnoliopsida</taxon>
        <taxon>eudicotyledons</taxon>
        <taxon>Gunneridae</taxon>
        <taxon>Pentapetalae</taxon>
        <taxon>rosids</taxon>
        <taxon>fabids</taxon>
        <taxon>Cucurbitales</taxon>
        <taxon>Cucurbitaceae</taxon>
        <taxon>Benincaseae</taxon>
        <taxon>Citrullus</taxon>
    </lineage>
</organism>
<reference evidence="1 2" key="1">
    <citation type="submission" date="2024-03" db="EMBL/GenBank/DDBJ databases">
        <authorList>
            <person name="Gkanogiannis A."/>
            <person name="Becerra Lopez-Lavalle L."/>
        </authorList>
    </citation>
    <scope>NUCLEOTIDE SEQUENCE [LARGE SCALE GENOMIC DNA]</scope>
</reference>
<sequence length="74" mass="8407">MQTRNGVVFVCSCTKSPREWYVALSFISFPLEHFATCVRVEGRSCGDFQNPRIQYLFSSIALAVPIALKVLLFF</sequence>
<evidence type="ECO:0000313" key="2">
    <source>
        <dbReference type="Proteomes" id="UP001642487"/>
    </source>
</evidence>
<evidence type="ECO:0000313" key="1">
    <source>
        <dbReference type="EMBL" id="CAK9310473.1"/>
    </source>
</evidence>
<proteinExistence type="predicted"/>
<protein>
    <submittedName>
        <fullName evidence="1">Uncharacterized protein</fullName>
    </submittedName>
</protein>